<evidence type="ECO:0000256" key="7">
    <source>
        <dbReference type="ARBA" id="ARBA00022824"/>
    </source>
</evidence>
<organism evidence="16 17">
    <name type="scientific">Frankliniella occidentalis</name>
    <name type="common">Western flower thrips</name>
    <name type="synonym">Euthrips occidentalis</name>
    <dbReference type="NCBI Taxonomy" id="133901"/>
    <lineage>
        <taxon>Eukaryota</taxon>
        <taxon>Metazoa</taxon>
        <taxon>Ecdysozoa</taxon>
        <taxon>Arthropoda</taxon>
        <taxon>Hexapoda</taxon>
        <taxon>Insecta</taxon>
        <taxon>Pterygota</taxon>
        <taxon>Neoptera</taxon>
        <taxon>Paraneoptera</taxon>
        <taxon>Thysanoptera</taxon>
        <taxon>Terebrantia</taxon>
        <taxon>Thripoidea</taxon>
        <taxon>Thripidae</taxon>
        <taxon>Frankliniella</taxon>
    </lineage>
</organism>
<keyword evidence="10 13" id="KW-0408">Iron</keyword>
<keyword evidence="7" id="KW-0256">Endoplasmic reticulum</keyword>
<keyword evidence="16" id="KW-1185">Reference proteome</keyword>
<evidence type="ECO:0000256" key="12">
    <source>
        <dbReference type="ARBA" id="ARBA00023136"/>
    </source>
</evidence>
<comment type="subcellular location">
    <subcellularLocation>
        <location evidence="3">Endoplasmic reticulum membrane</location>
        <topology evidence="3">Peripheral membrane protein</topology>
    </subcellularLocation>
    <subcellularLocation>
        <location evidence="2">Microsome membrane</location>
        <topology evidence="2">Peripheral membrane protein</topology>
    </subcellularLocation>
</comment>
<dbReference type="RefSeq" id="XP_052123483.1">
    <property type="nucleotide sequence ID" value="XM_052267523.1"/>
</dbReference>
<evidence type="ECO:0000256" key="1">
    <source>
        <dbReference type="ARBA" id="ARBA00001971"/>
    </source>
</evidence>
<keyword evidence="6 13" id="KW-0479">Metal-binding</keyword>
<evidence type="ECO:0000256" key="8">
    <source>
        <dbReference type="ARBA" id="ARBA00022848"/>
    </source>
</evidence>
<evidence type="ECO:0000313" key="17">
    <source>
        <dbReference type="RefSeq" id="XP_052123483.1"/>
    </source>
</evidence>
<dbReference type="GO" id="GO:0016705">
    <property type="term" value="F:oxidoreductase activity, acting on paired donors, with incorporation or reduction of molecular oxygen"/>
    <property type="evidence" value="ECO:0007669"/>
    <property type="project" value="InterPro"/>
</dbReference>
<evidence type="ECO:0000256" key="5">
    <source>
        <dbReference type="ARBA" id="ARBA00022617"/>
    </source>
</evidence>
<dbReference type="PANTHER" id="PTHR24291">
    <property type="entry name" value="CYTOCHROME P450 FAMILY 4"/>
    <property type="match status" value="1"/>
</dbReference>
<dbReference type="FunFam" id="1.10.630.10:FF:000182">
    <property type="entry name" value="Cytochrome P450 3A4"/>
    <property type="match status" value="1"/>
</dbReference>
<dbReference type="InterPro" id="IPR017972">
    <property type="entry name" value="Cyt_P450_CS"/>
</dbReference>
<gene>
    <name evidence="17" type="primary">LOC113203626</name>
</gene>
<dbReference type="GO" id="GO:0020037">
    <property type="term" value="F:heme binding"/>
    <property type="evidence" value="ECO:0007669"/>
    <property type="project" value="InterPro"/>
</dbReference>
<keyword evidence="15" id="KW-1133">Transmembrane helix</keyword>
<dbReference type="OrthoDB" id="1470350at2759"/>
<comment type="cofactor">
    <cofactor evidence="1 13">
        <name>heme</name>
        <dbReference type="ChEBI" id="CHEBI:30413"/>
    </cofactor>
</comment>
<keyword evidence="15" id="KW-0812">Transmembrane</keyword>
<dbReference type="InterPro" id="IPR036396">
    <property type="entry name" value="Cyt_P450_sf"/>
</dbReference>
<evidence type="ECO:0000313" key="16">
    <source>
        <dbReference type="Proteomes" id="UP000504606"/>
    </source>
</evidence>
<evidence type="ECO:0000256" key="2">
    <source>
        <dbReference type="ARBA" id="ARBA00004174"/>
    </source>
</evidence>
<keyword evidence="9 14" id="KW-0560">Oxidoreductase</keyword>
<name>A0A9C6WZT2_FRAOC</name>
<evidence type="ECO:0000256" key="11">
    <source>
        <dbReference type="ARBA" id="ARBA00023033"/>
    </source>
</evidence>
<dbReference type="PRINTS" id="PR00463">
    <property type="entry name" value="EP450I"/>
</dbReference>
<protein>
    <submittedName>
        <fullName evidence="17">Cytochrome P450 4C1 isoform X1</fullName>
    </submittedName>
</protein>
<dbReference type="InterPro" id="IPR050196">
    <property type="entry name" value="Cytochrome_P450_Monoox"/>
</dbReference>
<keyword evidence="5 13" id="KW-0349">Heme</keyword>
<accession>A0A9C6WZT2</accession>
<dbReference type="SUPFAM" id="SSF48264">
    <property type="entry name" value="Cytochrome P450"/>
    <property type="match status" value="1"/>
</dbReference>
<evidence type="ECO:0000256" key="6">
    <source>
        <dbReference type="ARBA" id="ARBA00022723"/>
    </source>
</evidence>
<evidence type="ECO:0000256" key="13">
    <source>
        <dbReference type="PIRSR" id="PIRSR602401-1"/>
    </source>
</evidence>
<dbReference type="PROSITE" id="PS00086">
    <property type="entry name" value="CYTOCHROME_P450"/>
    <property type="match status" value="1"/>
</dbReference>
<dbReference type="PRINTS" id="PR00385">
    <property type="entry name" value="P450"/>
</dbReference>
<dbReference type="Proteomes" id="UP000504606">
    <property type="component" value="Unplaced"/>
</dbReference>
<evidence type="ECO:0000256" key="3">
    <source>
        <dbReference type="ARBA" id="ARBA00004406"/>
    </source>
</evidence>
<dbReference type="CDD" id="cd20628">
    <property type="entry name" value="CYP4"/>
    <property type="match status" value="1"/>
</dbReference>
<evidence type="ECO:0000256" key="4">
    <source>
        <dbReference type="ARBA" id="ARBA00010617"/>
    </source>
</evidence>
<sequence>MRQAASALSTKGEDPSLTAMDAFMLAVVLVALAIFARYLKRKHLVETLDRIPGPPGYPVIGNTMDLVHFKFNLTNAVASWTAQYGDIFKIWLGNVPFVILTKPEDLEILLSSNKHIEKAELYALLHPWIGEGLLTSTGKKWHTRRKLLTPTFHFRILDQFVEVFNRCGELFVKKLLEQKEAVNVHELITLCTLDIICETAMGTKVEAQNDATSSYVTAVHKALISFHQRTMKPWLHLNAIWNMSSDGKNFNSAVTELHKYTNDVISSRRKERESRRKDSLKTDQDLGLKKREAFLDQLLDASDSGADLTDTDIREEVDTFMFEGHDTTAAALSFIMYNVAAHPEVQQRLREEMFDLFGDSDRQATVQDIQNMKYAERVVKESLRLYPSVPLFARKMREDLPLTDGYVLPAGTNVTVSCLQMGSNPKHWPEPEKFDPDRYLTENSSGRHPYAYVPFSAGPRNCIGQKFAMMEMKSALSKIVRSCDLSLPSPGYKPRIEGQVILRAPEGVFLKVAPYRAKA</sequence>
<keyword evidence="8" id="KW-0492">Microsome</keyword>
<keyword evidence="11 14" id="KW-0503">Monooxygenase</keyword>
<dbReference type="GO" id="GO:0005506">
    <property type="term" value="F:iron ion binding"/>
    <property type="evidence" value="ECO:0007669"/>
    <property type="project" value="InterPro"/>
</dbReference>
<dbReference type="GeneID" id="113203626"/>
<feature type="binding site" description="axial binding residue" evidence="13">
    <location>
        <position position="462"/>
    </location>
    <ligand>
        <name>heme</name>
        <dbReference type="ChEBI" id="CHEBI:30413"/>
    </ligand>
    <ligandPart>
        <name>Fe</name>
        <dbReference type="ChEBI" id="CHEBI:18248"/>
    </ligandPart>
</feature>
<evidence type="ECO:0000256" key="15">
    <source>
        <dbReference type="SAM" id="Phobius"/>
    </source>
</evidence>
<comment type="similarity">
    <text evidence="4 14">Belongs to the cytochrome P450 family.</text>
</comment>
<reference evidence="17" key="1">
    <citation type="submission" date="2025-08" db="UniProtKB">
        <authorList>
            <consortium name="RefSeq"/>
        </authorList>
    </citation>
    <scope>IDENTIFICATION</scope>
    <source>
        <tissue evidence="17">Whole organism</tissue>
    </source>
</reference>
<evidence type="ECO:0000256" key="14">
    <source>
        <dbReference type="RuleBase" id="RU000461"/>
    </source>
</evidence>
<dbReference type="InterPro" id="IPR002401">
    <property type="entry name" value="Cyt_P450_E_grp-I"/>
</dbReference>
<dbReference type="GO" id="GO:0005789">
    <property type="term" value="C:endoplasmic reticulum membrane"/>
    <property type="evidence" value="ECO:0007669"/>
    <property type="project" value="UniProtKB-SubCell"/>
</dbReference>
<dbReference type="Pfam" id="PF00067">
    <property type="entry name" value="p450"/>
    <property type="match status" value="1"/>
</dbReference>
<dbReference type="PANTHER" id="PTHR24291:SF189">
    <property type="entry name" value="CYTOCHROME P450 4C3-RELATED"/>
    <property type="match status" value="1"/>
</dbReference>
<proteinExistence type="inferred from homology"/>
<keyword evidence="12 15" id="KW-0472">Membrane</keyword>
<dbReference type="InterPro" id="IPR001128">
    <property type="entry name" value="Cyt_P450"/>
</dbReference>
<dbReference type="GO" id="GO:0004497">
    <property type="term" value="F:monooxygenase activity"/>
    <property type="evidence" value="ECO:0007669"/>
    <property type="project" value="UniProtKB-KW"/>
</dbReference>
<feature type="transmembrane region" description="Helical" evidence="15">
    <location>
        <begin position="20"/>
        <end position="39"/>
    </location>
</feature>
<dbReference type="Gene3D" id="1.10.630.10">
    <property type="entry name" value="Cytochrome P450"/>
    <property type="match status" value="1"/>
</dbReference>
<evidence type="ECO:0000256" key="9">
    <source>
        <dbReference type="ARBA" id="ARBA00023002"/>
    </source>
</evidence>
<dbReference type="AlphaFoldDB" id="A0A9C6WZT2"/>
<evidence type="ECO:0000256" key="10">
    <source>
        <dbReference type="ARBA" id="ARBA00023004"/>
    </source>
</evidence>